<organism evidence="2 3">
    <name type="scientific">Friedmanniomyces endolithicus</name>
    <dbReference type="NCBI Taxonomy" id="329885"/>
    <lineage>
        <taxon>Eukaryota</taxon>
        <taxon>Fungi</taxon>
        <taxon>Dikarya</taxon>
        <taxon>Ascomycota</taxon>
        <taxon>Pezizomycotina</taxon>
        <taxon>Dothideomycetes</taxon>
        <taxon>Dothideomycetidae</taxon>
        <taxon>Mycosphaerellales</taxon>
        <taxon>Teratosphaeriaceae</taxon>
        <taxon>Friedmanniomyces</taxon>
    </lineage>
</organism>
<proteinExistence type="predicted"/>
<evidence type="ECO:0000259" key="1">
    <source>
        <dbReference type="Pfam" id="PF21138"/>
    </source>
</evidence>
<accession>A0A4U0TY21</accession>
<dbReference type="OrthoDB" id="6513042at2759"/>
<dbReference type="EMBL" id="NAJP01000133">
    <property type="protein sequence ID" value="TKA26926.1"/>
    <property type="molecule type" value="Genomic_DNA"/>
</dbReference>
<name>A0A4U0TY21_9PEZI</name>
<dbReference type="AlphaFoldDB" id="A0A4U0TY21"/>
<protein>
    <recommendedName>
        <fullName evidence="1">Helicase SMUBP-2/HCS1 1B domain-containing protein</fullName>
    </recommendedName>
</protein>
<dbReference type="GO" id="GO:0003723">
    <property type="term" value="F:RNA binding"/>
    <property type="evidence" value="ECO:0007669"/>
    <property type="project" value="InterPro"/>
</dbReference>
<evidence type="ECO:0000313" key="3">
    <source>
        <dbReference type="Proteomes" id="UP000310066"/>
    </source>
</evidence>
<gene>
    <name evidence="2" type="ORF">B0A54_16612</name>
</gene>
<dbReference type="Gene3D" id="2.40.30.270">
    <property type="match status" value="1"/>
</dbReference>
<dbReference type="InterPro" id="IPR048761">
    <property type="entry name" value="SMUBP-2_HCS1_1B"/>
</dbReference>
<dbReference type="Pfam" id="PF21138">
    <property type="entry name" value="SMUBP-2_HCS1_1B"/>
    <property type="match status" value="1"/>
</dbReference>
<reference evidence="2 3" key="1">
    <citation type="submission" date="2017-03" db="EMBL/GenBank/DDBJ databases">
        <title>Genomes of endolithic fungi from Antarctica.</title>
        <authorList>
            <person name="Coleine C."/>
            <person name="Masonjones S."/>
            <person name="Stajich J.E."/>
        </authorList>
    </citation>
    <scope>NUCLEOTIDE SEQUENCE [LARGE SCALE GENOMIC DNA]</scope>
    <source>
        <strain evidence="2 3">CCFEE 5311</strain>
    </source>
</reference>
<feature type="domain" description="Helicase SMUBP-2/HCS1 1B" evidence="1">
    <location>
        <begin position="12"/>
        <end position="133"/>
    </location>
</feature>
<sequence length="142" mass="15330">MKQTDIQSFATSQLTLLDHELQAELAETQLLTSTHAPTVLQRAGLALLNLTLSSQRTGFGGKTLLELGLDPAVGGGDLPEHGLRTGDICAVAEQPKGAERKKERESMEERGCSGVVTRVQREAVTVALDKDEVEVPRGKLWL</sequence>
<dbReference type="STRING" id="329885.A0A4U0TY21"/>
<dbReference type="Proteomes" id="UP000310066">
    <property type="component" value="Unassembled WGS sequence"/>
</dbReference>
<evidence type="ECO:0000313" key="2">
    <source>
        <dbReference type="EMBL" id="TKA26926.1"/>
    </source>
</evidence>
<comment type="caution">
    <text evidence="2">The sequence shown here is derived from an EMBL/GenBank/DDBJ whole genome shotgun (WGS) entry which is preliminary data.</text>
</comment>